<proteinExistence type="predicted"/>
<reference evidence="2" key="2">
    <citation type="submission" date="2015-03" db="UniProtKB">
        <authorList>
            <consortium name="EnsemblPlants"/>
        </authorList>
    </citation>
    <scope>IDENTIFICATION</scope>
</reference>
<name>A0A0D3CTA5_BRAOL</name>
<evidence type="ECO:0000313" key="2">
    <source>
        <dbReference type="EnsemblPlants" id="Bo6g065280.1"/>
    </source>
</evidence>
<dbReference type="HOGENOM" id="CLU_033858_5_1_1"/>
<keyword evidence="3" id="KW-1185">Reference proteome</keyword>
<dbReference type="EnsemblPlants" id="Bo6g065280.1">
    <property type="protein sequence ID" value="Bo6g065280.1"/>
    <property type="gene ID" value="Bo6g065280"/>
</dbReference>
<organism evidence="2 3">
    <name type="scientific">Brassica oleracea var. oleracea</name>
    <dbReference type="NCBI Taxonomy" id="109376"/>
    <lineage>
        <taxon>Eukaryota</taxon>
        <taxon>Viridiplantae</taxon>
        <taxon>Streptophyta</taxon>
        <taxon>Embryophyta</taxon>
        <taxon>Tracheophyta</taxon>
        <taxon>Spermatophyta</taxon>
        <taxon>Magnoliopsida</taxon>
        <taxon>eudicotyledons</taxon>
        <taxon>Gunneridae</taxon>
        <taxon>Pentapetalae</taxon>
        <taxon>rosids</taxon>
        <taxon>malvids</taxon>
        <taxon>Brassicales</taxon>
        <taxon>Brassicaceae</taxon>
        <taxon>Brassiceae</taxon>
        <taxon>Brassica</taxon>
    </lineage>
</organism>
<dbReference type="Proteomes" id="UP000032141">
    <property type="component" value="Chromosome C6"/>
</dbReference>
<sequence>MGLATPHNELCSFIPPKSLSTPLKMGPRRKPASPTYTQMFHDGIGTSSSGPSSPEAVPDSQTSQRVSCSPPPPAPHMPPPPPPDAAPLIL</sequence>
<feature type="compositionally biased region" description="Pro residues" evidence="1">
    <location>
        <begin position="69"/>
        <end position="90"/>
    </location>
</feature>
<dbReference type="Gramene" id="Bo6g065280.1">
    <property type="protein sequence ID" value="Bo6g065280.1"/>
    <property type="gene ID" value="Bo6g065280"/>
</dbReference>
<protein>
    <submittedName>
        <fullName evidence="2">Uncharacterized protein</fullName>
    </submittedName>
</protein>
<accession>A0A0D3CTA5</accession>
<feature type="compositionally biased region" description="Low complexity" evidence="1">
    <location>
        <begin position="45"/>
        <end position="54"/>
    </location>
</feature>
<feature type="region of interest" description="Disordered" evidence="1">
    <location>
        <begin position="1"/>
        <end position="90"/>
    </location>
</feature>
<reference evidence="2 3" key="1">
    <citation type="journal article" date="2014" name="Genome Biol.">
        <title>Transcriptome and methylome profiling reveals relics of genome dominance in the mesopolyploid Brassica oleracea.</title>
        <authorList>
            <person name="Parkin I.A."/>
            <person name="Koh C."/>
            <person name="Tang H."/>
            <person name="Robinson S.J."/>
            <person name="Kagale S."/>
            <person name="Clarke W.E."/>
            <person name="Town C.D."/>
            <person name="Nixon J."/>
            <person name="Krishnakumar V."/>
            <person name="Bidwell S.L."/>
            <person name="Denoeud F."/>
            <person name="Belcram H."/>
            <person name="Links M.G."/>
            <person name="Just J."/>
            <person name="Clarke C."/>
            <person name="Bender T."/>
            <person name="Huebert T."/>
            <person name="Mason A.S."/>
            <person name="Pires J.C."/>
            <person name="Barker G."/>
            <person name="Moore J."/>
            <person name="Walley P.G."/>
            <person name="Manoli S."/>
            <person name="Batley J."/>
            <person name="Edwards D."/>
            <person name="Nelson M.N."/>
            <person name="Wang X."/>
            <person name="Paterson A.H."/>
            <person name="King G."/>
            <person name="Bancroft I."/>
            <person name="Chalhoub B."/>
            <person name="Sharpe A.G."/>
        </authorList>
    </citation>
    <scope>NUCLEOTIDE SEQUENCE</scope>
    <source>
        <strain evidence="2 3">cv. TO1000</strain>
    </source>
</reference>
<dbReference type="AlphaFoldDB" id="A0A0D3CTA5"/>
<evidence type="ECO:0000256" key="1">
    <source>
        <dbReference type="SAM" id="MobiDB-lite"/>
    </source>
</evidence>
<evidence type="ECO:0000313" key="3">
    <source>
        <dbReference type="Proteomes" id="UP000032141"/>
    </source>
</evidence>